<dbReference type="AlphaFoldDB" id="A0AAV8QK77"/>
<feature type="region of interest" description="Disordered" evidence="1">
    <location>
        <begin position="94"/>
        <end position="142"/>
    </location>
</feature>
<feature type="compositionally biased region" description="Low complexity" evidence="1">
    <location>
        <begin position="114"/>
        <end position="128"/>
    </location>
</feature>
<evidence type="ECO:0000313" key="2">
    <source>
        <dbReference type="EMBL" id="KAJ8478260.1"/>
    </source>
</evidence>
<evidence type="ECO:0000256" key="1">
    <source>
        <dbReference type="SAM" id="MobiDB-lite"/>
    </source>
</evidence>
<sequence>MKKKKAGREFKKTRFFSDSAPFFVIPKIPFVADAALAFLLAAIAPPVASVPALPLIVVKSALPRRAMAPSQCNSLATGTIAPCVVADKKATRYQRLRRPTNQRKGGGWPITGLTTTSRTRSTSEVVSSPGRTKDGDKWRRTA</sequence>
<dbReference type="Proteomes" id="UP001222027">
    <property type="component" value="Unassembled WGS sequence"/>
</dbReference>
<dbReference type="EMBL" id="JAQQAF010000006">
    <property type="protein sequence ID" value="KAJ8478260.1"/>
    <property type="molecule type" value="Genomic_DNA"/>
</dbReference>
<name>A0AAV8QK77_ENSVE</name>
<feature type="compositionally biased region" description="Basic and acidic residues" evidence="1">
    <location>
        <begin position="131"/>
        <end position="142"/>
    </location>
</feature>
<organism evidence="2 3">
    <name type="scientific">Ensete ventricosum</name>
    <name type="common">Abyssinian banana</name>
    <name type="synonym">Musa ensete</name>
    <dbReference type="NCBI Taxonomy" id="4639"/>
    <lineage>
        <taxon>Eukaryota</taxon>
        <taxon>Viridiplantae</taxon>
        <taxon>Streptophyta</taxon>
        <taxon>Embryophyta</taxon>
        <taxon>Tracheophyta</taxon>
        <taxon>Spermatophyta</taxon>
        <taxon>Magnoliopsida</taxon>
        <taxon>Liliopsida</taxon>
        <taxon>Zingiberales</taxon>
        <taxon>Musaceae</taxon>
        <taxon>Ensete</taxon>
    </lineage>
</organism>
<proteinExistence type="predicted"/>
<reference evidence="2 3" key="1">
    <citation type="submission" date="2022-12" db="EMBL/GenBank/DDBJ databases">
        <title>Chromosome-scale assembly of the Ensete ventricosum genome.</title>
        <authorList>
            <person name="Dussert Y."/>
            <person name="Stocks J."/>
            <person name="Wendawek A."/>
            <person name="Woldeyes F."/>
            <person name="Nichols R.A."/>
            <person name="Borrell J.S."/>
        </authorList>
    </citation>
    <scope>NUCLEOTIDE SEQUENCE [LARGE SCALE GENOMIC DNA]</scope>
    <source>
        <strain evidence="3">cv. Maze</strain>
        <tissue evidence="2">Seeds</tissue>
    </source>
</reference>
<protein>
    <submittedName>
        <fullName evidence="2">Uncharacterized protein</fullName>
    </submittedName>
</protein>
<gene>
    <name evidence="2" type="ORF">OPV22_021987</name>
</gene>
<evidence type="ECO:0000313" key="3">
    <source>
        <dbReference type="Proteomes" id="UP001222027"/>
    </source>
</evidence>
<keyword evidence="3" id="KW-1185">Reference proteome</keyword>
<comment type="caution">
    <text evidence="2">The sequence shown here is derived from an EMBL/GenBank/DDBJ whole genome shotgun (WGS) entry which is preliminary data.</text>
</comment>
<accession>A0AAV8QK77</accession>